<dbReference type="AlphaFoldDB" id="A0A1E1MWE0"/>
<gene>
    <name evidence="2" type="ORF">RSE6_14889</name>
</gene>
<evidence type="ECO:0000313" key="3">
    <source>
        <dbReference type="Proteomes" id="UP000177625"/>
    </source>
</evidence>
<evidence type="ECO:0000256" key="1">
    <source>
        <dbReference type="SAM" id="MobiDB-lite"/>
    </source>
</evidence>
<sequence length="159" mass="17657">MSNRKKRESKVVRDQAAHLKSITTKGVDIKVAGIRPLDKTEIQAAVAKNKILYKLEKLEFQIYTGNSADVPAKVPIVIKPHKAKKNERPRSSAQKNSAIASMKTSVVRRDSIPTPLIITSSSVSKKVGGRLGRYFDLEIRLKYKKAYNILGKPASIEDS</sequence>
<evidence type="ECO:0000313" key="2">
    <source>
        <dbReference type="EMBL" id="CZT53378.1"/>
    </source>
</evidence>
<reference evidence="3" key="1">
    <citation type="submission" date="2016-03" db="EMBL/GenBank/DDBJ databases">
        <authorList>
            <person name="Guldener U."/>
        </authorList>
    </citation>
    <scope>NUCLEOTIDE SEQUENCE [LARGE SCALE GENOMIC DNA]</scope>
</reference>
<feature type="region of interest" description="Disordered" evidence="1">
    <location>
        <begin position="80"/>
        <end position="100"/>
    </location>
</feature>
<name>A0A1E1MWE0_RHYSE</name>
<proteinExistence type="predicted"/>
<feature type="compositionally biased region" description="Polar residues" evidence="1">
    <location>
        <begin position="91"/>
        <end position="100"/>
    </location>
</feature>
<keyword evidence="3" id="KW-1185">Reference proteome</keyword>
<organism evidence="2 3">
    <name type="scientific">Rhynchosporium secalis</name>
    <name type="common">Barley scald fungus</name>
    <dbReference type="NCBI Taxonomy" id="38038"/>
    <lineage>
        <taxon>Eukaryota</taxon>
        <taxon>Fungi</taxon>
        <taxon>Dikarya</taxon>
        <taxon>Ascomycota</taxon>
        <taxon>Pezizomycotina</taxon>
        <taxon>Leotiomycetes</taxon>
        <taxon>Helotiales</taxon>
        <taxon>Ploettnerulaceae</taxon>
        <taxon>Rhynchosporium</taxon>
    </lineage>
</organism>
<dbReference type="Proteomes" id="UP000177625">
    <property type="component" value="Unassembled WGS sequence"/>
</dbReference>
<dbReference type="EMBL" id="FJVC01000741">
    <property type="protein sequence ID" value="CZT53378.1"/>
    <property type="molecule type" value="Genomic_DNA"/>
</dbReference>
<protein>
    <submittedName>
        <fullName evidence="2">Uncharacterized protein</fullName>
    </submittedName>
</protein>
<accession>A0A1E1MWE0</accession>